<sequence length="259" mass="27188">MDLPDSLAAWLPQARSITVLTGAGISTDSGIPDFRGPQGVWTRDPAAAALSSIDAYLSDPAVRRRSWQARLHHPGLTARPNAGHAALVELERAGRLRAVVTQNIDGLHQAAGSGPGTVIEIHGTMHEVECLACGLRTPMRQVLRRVEQGEEDPPCPECGGIQKSATISFGQALRPDVLEAAVRAARECDLFLAVGTSLTVHPAAGLCLEAVEHGARLVIVNAEPTPYDPVADAVVREPISASLPRLVRAIAGAPIDGAS</sequence>
<dbReference type="GO" id="GO:0070403">
    <property type="term" value="F:NAD+ binding"/>
    <property type="evidence" value="ECO:0007669"/>
    <property type="project" value="InterPro"/>
</dbReference>
<reference evidence="6 7" key="1">
    <citation type="submission" date="2020-08" db="EMBL/GenBank/DDBJ databases">
        <title>Sequencing the genomes of 1000 actinobacteria strains.</title>
        <authorList>
            <person name="Klenk H.-P."/>
        </authorList>
    </citation>
    <scope>NUCLEOTIDE SEQUENCE [LARGE SCALE GENOMIC DNA]</scope>
    <source>
        <strain evidence="6 7">DSM 45823</strain>
    </source>
</reference>
<dbReference type="EC" id="2.3.1.286" evidence="1"/>
<dbReference type="PANTHER" id="PTHR11085">
    <property type="entry name" value="NAD-DEPENDENT PROTEIN DEACYLASE SIRTUIN-5, MITOCHONDRIAL-RELATED"/>
    <property type="match status" value="1"/>
</dbReference>
<protein>
    <recommendedName>
        <fullName evidence="1">protein acetyllysine N-acetyltransferase</fullName>
        <ecNumber evidence="1">2.3.1.286</ecNumber>
    </recommendedName>
</protein>
<keyword evidence="7" id="KW-1185">Reference proteome</keyword>
<keyword evidence="3" id="KW-0520">NAD</keyword>
<dbReference type="Pfam" id="PF02146">
    <property type="entry name" value="SIR2"/>
    <property type="match status" value="1"/>
</dbReference>
<dbReference type="InterPro" id="IPR029035">
    <property type="entry name" value="DHS-like_NAD/FAD-binding_dom"/>
</dbReference>
<feature type="binding site" evidence="4">
    <location>
        <position position="133"/>
    </location>
    <ligand>
        <name>Zn(2+)</name>
        <dbReference type="ChEBI" id="CHEBI:29105"/>
    </ligand>
</feature>
<dbReference type="EMBL" id="JACJII010000001">
    <property type="protein sequence ID" value="MBA9006128.1"/>
    <property type="molecule type" value="Genomic_DNA"/>
</dbReference>
<evidence type="ECO:0000256" key="1">
    <source>
        <dbReference type="ARBA" id="ARBA00012928"/>
    </source>
</evidence>
<dbReference type="PANTHER" id="PTHR11085:SF4">
    <property type="entry name" value="NAD-DEPENDENT PROTEIN DEACYLASE"/>
    <property type="match status" value="1"/>
</dbReference>
<keyword evidence="2" id="KW-0808">Transferase</keyword>
<gene>
    <name evidence="6" type="ORF">HNR21_005010</name>
</gene>
<feature type="active site" description="Proton acceptor" evidence="4">
    <location>
        <position position="122"/>
    </location>
</feature>
<dbReference type="CDD" id="cd01407">
    <property type="entry name" value="SIR2-fam"/>
    <property type="match status" value="1"/>
</dbReference>
<comment type="caution">
    <text evidence="6">The sequence shown here is derived from an EMBL/GenBank/DDBJ whole genome shotgun (WGS) entry which is preliminary data.</text>
</comment>
<dbReference type="GO" id="GO:0017136">
    <property type="term" value="F:histone deacetylase activity, NAD-dependent"/>
    <property type="evidence" value="ECO:0007669"/>
    <property type="project" value="TreeGrafter"/>
</dbReference>
<evidence type="ECO:0000313" key="7">
    <source>
        <dbReference type="Proteomes" id="UP000539313"/>
    </source>
</evidence>
<feature type="binding site" evidence="4">
    <location>
        <position position="155"/>
    </location>
    <ligand>
        <name>Zn(2+)</name>
        <dbReference type="ChEBI" id="CHEBI:29105"/>
    </ligand>
</feature>
<dbReference type="PROSITE" id="PS50305">
    <property type="entry name" value="SIRTUIN"/>
    <property type="match status" value="1"/>
</dbReference>
<dbReference type="Proteomes" id="UP000539313">
    <property type="component" value="Unassembled WGS sequence"/>
</dbReference>
<evidence type="ECO:0000256" key="2">
    <source>
        <dbReference type="ARBA" id="ARBA00022679"/>
    </source>
</evidence>
<dbReference type="Gene3D" id="3.30.1600.10">
    <property type="entry name" value="SIR2/SIRT2 'Small Domain"/>
    <property type="match status" value="1"/>
</dbReference>
<evidence type="ECO:0000259" key="5">
    <source>
        <dbReference type="PROSITE" id="PS50305"/>
    </source>
</evidence>
<organism evidence="6 7">
    <name type="scientific">Thermomonospora cellulosilytica</name>
    <dbReference type="NCBI Taxonomy" id="1411118"/>
    <lineage>
        <taxon>Bacteria</taxon>
        <taxon>Bacillati</taxon>
        <taxon>Actinomycetota</taxon>
        <taxon>Actinomycetes</taxon>
        <taxon>Streptosporangiales</taxon>
        <taxon>Thermomonosporaceae</taxon>
        <taxon>Thermomonospora</taxon>
    </lineage>
</organism>
<dbReference type="Gene3D" id="3.40.50.1220">
    <property type="entry name" value="TPP-binding domain"/>
    <property type="match status" value="1"/>
</dbReference>
<evidence type="ECO:0000256" key="4">
    <source>
        <dbReference type="PROSITE-ProRule" id="PRU00236"/>
    </source>
</evidence>
<keyword evidence="4" id="KW-0862">Zinc</keyword>
<dbReference type="SUPFAM" id="SSF52467">
    <property type="entry name" value="DHS-like NAD/FAD-binding domain"/>
    <property type="match status" value="1"/>
</dbReference>
<evidence type="ECO:0000313" key="6">
    <source>
        <dbReference type="EMBL" id="MBA9006128.1"/>
    </source>
</evidence>
<name>A0A7W3N224_9ACTN</name>
<dbReference type="AlphaFoldDB" id="A0A7W3N224"/>
<evidence type="ECO:0000256" key="3">
    <source>
        <dbReference type="ARBA" id="ARBA00023027"/>
    </source>
</evidence>
<feature type="binding site" evidence="4">
    <location>
        <position position="130"/>
    </location>
    <ligand>
        <name>Zn(2+)</name>
        <dbReference type="ChEBI" id="CHEBI:29105"/>
    </ligand>
</feature>
<dbReference type="InterPro" id="IPR003000">
    <property type="entry name" value="Sirtuin"/>
</dbReference>
<accession>A0A7W3N224</accession>
<dbReference type="GO" id="GO:0016787">
    <property type="term" value="F:hydrolase activity"/>
    <property type="evidence" value="ECO:0007669"/>
    <property type="project" value="UniProtKB-KW"/>
</dbReference>
<feature type="domain" description="Deacetylase sirtuin-type" evidence="5">
    <location>
        <begin position="1"/>
        <end position="259"/>
    </location>
</feature>
<dbReference type="InterPro" id="IPR026591">
    <property type="entry name" value="Sirtuin_cat_small_dom_sf"/>
</dbReference>
<keyword evidence="4" id="KW-0479">Metal-binding</keyword>
<dbReference type="NCBIfam" id="NF001753">
    <property type="entry name" value="PRK00481.1-3"/>
    <property type="match status" value="1"/>
</dbReference>
<dbReference type="RefSeq" id="WP_182707136.1">
    <property type="nucleotide sequence ID" value="NZ_JACJII010000001.1"/>
</dbReference>
<dbReference type="InterPro" id="IPR050134">
    <property type="entry name" value="NAD-dep_sirtuin_deacylases"/>
</dbReference>
<dbReference type="InterPro" id="IPR026590">
    <property type="entry name" value="Ssirtuin_cat_dom"/>
</dbReference>
<feature type="binding site" evidence="4">
    <location>
        <position position="158"/>
    </location>
    <ligand>
        <name>Zn(2+)</name>
        <dbReference type="ChEBI" id="CHEBI:29105"/>
    </ligand>
</feature>
<proteinExistence type="predicted"/>
<dbReference type="GO" id="GO:0046872">
    <property type="term" value="F:metal ion binding"/>
    <property type="evidence" value="ECO:0007669"/>
    <property type="project" value="UniProtKB-KW"/>
</dbReference>
<keyword evidence="6" id="KW-0378">Hydrolase</keyword>